<reference evidence="1 2" key="1">
    <citation type="submission" date="2018-11" db="EMBL/GenBank/DDBJ databases">
        <title>Genomes From Bacteria Associated with the Canine Oral Cavity: a Test Case for Automated Genome-Based Taxonomic Assignment.</title>
        <authorList>
            <person name="Coil D.A."/>
            <person name="Jospin G."/>
            <person name="Darling A.E."/>
            <person name="Wallis C."/>
            <person name="Davis I.J."/>
            <person name="Harris S."/>
            <person name="Eisen J.A."/>
            <person name="Holcombe L.J."/>
            <person name="O'Flynn C."/>
        </authorList>
    </citation>
    <scope>NUCLEOTIDE SEQUENCE [LARGE SCALE GENOMIC DNA]</scope>
    <source>
        <strain evidence="1 2">OH1047_COT-310</strain>
    </source>
</reference>
<dbReference type="EMBL" id="RQYF01000010">
    <property type="protein sequence ID" value="RRD92442.1"/>
    <property type="molecule type" value="Genomic_DNA"/>
</dbReference>
<sequence>MNKIDLLSIPFCVILLFACNNEDLSPEILGSSIESNHKRQELYIPYADSVELKELAQNKKVLDFELARKITLLEMNETGFVQDMAWNGYHLAPNPVVIYNLESWPKFYDFIAFDSENNAIGTIRVNANRKNSSVINGVYSSVFDYNEFLTKSNASNPSIFMDWKGEQFVGVRSKAGKAPKQIISVDNGTPVLMENMRELEGEEIIQHMETHILPTLIPDQRAFEKVPDYVVADEELNKEIEYGKNMTVEALKDSMEVSLARTEEEAKAYWNTLSAYEQELLETSDEELNNEGKFFGRLFRRIFSRTDKSLKWIDKYDDRKHSYRRGGACGPWVCGYILYVNQGKDKYDFFYNNASSFGEFGILNFALRLFGRPMTPGEMGWTMPIASNGKIWINPALCFADLFAYDQIKHYKKPAIRLCGSGGQLHWTLAYGAKQTGSWFWRNYYFLQIDNGAKVGVPGDKKNGGNYTKVDWWNPWLMVWD</sequence>
<protein>
    <submittedName>
        <fullName evidence="1">Uncharacterized protein</fullName>
    </submittedName>
</protein>
<evidence type="ECO:0000313" key="1">
    <source>
        <dbReference type="EMBL" id="RRD92442.1"/>
    </source>
</evidence>
<dbReference type="AlphaFoldDB" id="A0A3P2AAB2"/>
<organism evidence="1 2">
    <name type="scientific">Prevotella heparinolytica</name>
    <dbReference type="NCBI Taxonomy" id="28113"/>
    <lineage>
        <taxon>Bacteria</taxon>
        <taxon>Pseudomonadati</taxon>
        <taxon>Bacteroidota</taxon>
        <taxon>Bacteroidia</taxon>
        <taxon>Bacteroidales</taxon>
        <taxon>Bacteroidaceae</taxon>
        <taxon>Bacteroides</taxon>
    </lineage>
</organism>
<name>A0A3P2AAB2_9BACE</name>
<keyword evidence="2" id="KW-1185">Reference proteome</keyword>
<dbReference type="PROSITE" id="PS51257">
    <property type="entry name" value="PROKAR_LIPOPROTEIN"/>
    <property type="match status" value="1"/>
</dbReference>
<accession>A0A3P2AAB2</accession>
<gene>
    <name evidence="1" type="ORF">EII33_03800</name>
</gene>
<dbReference type="RefSeq" id="WP_125238608.1">
    <property type="nucleotide sequence ID" value="NZ_RQYF01000010.1"/>
</dbReference>
<comment type="caution">
    <text evidence="1">The sequence shown here is derived from an EMBL/GenBank/DDBJ whole genome shotgun (WGS) entry which is preliminary data.</text>
</comment>
<proteinExistence type="predicted"/>
<dbReference type="Proteomes" id="UP000279562">
    <property type="component" value="Unassembled WGS sequence"/>
</dbReference>
<evidence type="ECO:0000313" key="2">
    <source>
        <dbReference type="Proteomes" id="UP000279562"/>
    </source>
</evidence>